<dbReference type="EMBL" id="KK104556">
    <property type="protein sequence ID" value="KIY93734.1"/>
    <property type="molecule type" value="Genomic_DNA"/>
</dbReference>
<dbReference type="STRING" id="145388.A0A0D2LPR1"/>
<dbReference type="KEGG" id="mng:MNEG_14228"/>
<name>A0A0D2LPR1_9CHLO</name>
<evidence type="ECO:0000256" key="1">
    <source>
        <dbReference type="SAM" id="MobiDB-lite"/>
    </source>
</evidence>
<reference evidence="2 3" key="1">
    <citation type="journal article" date="2013" name="BMC Genomics">
        <title>Reconstruction of the lipid metabolism for the microalga Monoraphidium neglectum from its genome sequence reveals characteristics suitable for biofuel production.</title>
        <authorList>
            <person name="Bogen C."/>
            <person name="Al-Dilaimi A."/>
            <person name="Albersmeier A."/>
            <person name="Wichmann J."/>
            <person name="Grundmann M."/>
            <person name="Rupp O."/>
            <person name="Lauersen K.J."/>
            <person name="Blifernez-Klassen O."/>
            <person name="Kalinowski J."/>
            <person name="Goesmann A."/>
            <person name="Mussgnug J.H."/>
            <person name="Kruse O."/>
        </authorList>
    </citation>
    <scope>NUCLEOTIDE SEQUENCE [LARGE SCALE GENOMIC DNA]</scope>
    <source>
        <strain evidence="2 3">SAG 48.87</strain>
    </source>
</reference>
<accession>A0A0D2LPR1</accession>
<dbReference type="GeneID" id="25731769"/>
<evidence type="ECO:0000313" key="2">
    <source>
        <dbReference type="EMBL" id="KIY93734.1"/>
    </source>
</evidence>
<organism evidence="2 3">
    <name type="scientific">Monoraphidium neglectum</name>
    <dbReference type="NCBI Taxonomy" id="145388"/>
    <lineage>
        <taxon>Eukaryota</taxon>
        <taxon>Viridiplantae</taxon>
        <taxon>Chlorophyta</taxon>
        <taxon>core chlorophytes</taxon>
        <taxon>Chlorophyceae</taxon>
        <taxon>CS clade</taxon>
        <taxon>Sphaeropleales</taxon>
        <taxon>Selenastraceae</taxon>
        <taxon>Monoraphidium</taxon>
    </lineage>
</organism>
<feature type="region of interest" description="Disordered" evidence="1">
    <location>
        <begin position="234"/>
        <end position="259"/>
    </location>
</feature>
<dbReference type="AlphaFoldDB" id="A0A0D2LPR1"/>
<sequence length="338" mass="33854">MVGVGRPVTGASVQSAQSGDELGALLGTLARQNGRRRLRRAGDTDGQGVVQAQADTGFVFSDLVGGAAALPSAAPVALLESGDSPGPPVQVAVGQSALVTVRVDFKRTVTSQDWRLEGAMSIANPGAVVLTAGLPFVVASFADGSSQSAPVDCPKTAVGRAGKMLRLPPAPAVVRCAWKLPQPIAQPQGGQVVAYLQGASPVPMSQVTNFTFMGAKVLEEGSCAAVSATWEVRGGARGAPPPQPKAASGGRPGNPAPSSAARVCVSQNYIWTLQVGPFGAQQCAAGAGSLQLAGLVSAQPLSGSQSKVAKAATSQITLTGCPPPVTPSPIPSVRAAGR</sequence>
<proteinExistence type="predicted"/>
<keyword evidence="3" id="KW-1185">Reference proteome</keyword>
<protein>
    <submittedName>
        <fullName evidence="2">Uncharacterized protein</fullName>
    </submittedName>
</protein>
<evidence type="ECO:0000313" key="3">
    <source>
        <dbReference type="Proteomes" id="UP000054498"/>
    </source>
</evidence>
<gene>
    <name evidence="2" type="ORF">MNEG_14228</name>
</gene>
<dbReference type="RefSeq" id="XP_013892754.1">
    <property type="nucleotide sequence ID" value="XM_014037300.1"/>
</dbReference>
<dbReference type="Proteomes" id="UP000054498">
    <property type="component" value="Unassembled WGS sequence"/>
</dbReference>